<evidence type="ECO:0000256" key="1">
    <source>
        <dbReference type="SAM" id="Phobius"/>
    </source>
</evidence>
<dbReference type="Proteomes" id="UP000239549">
    <property type="component" value="Unassembled WGS sequence"/>
</dbReference>
<reference evidence="3" key="1">
    <citation type="submission" date="2018-02" db="EMBL/GenBank/DDBJ databases">
        <title>Genome sequence of Desulfocucumis palustris strain NAW-5.</title>
        <authorList>
            <person name="Watanabe M."/>
            <person name="Kojima H."/>
            <person name="Fukui M."/>
        </authorList>
    </citation>
    <scope>NUCLEOTIDE SEQUENCE [LARGE SCALE GENOMIC DNA]</scope>
    <source>
        <strain evidence="3">NAW-5</strain>
    </source>
</reference>
<organism evidence="2 3">
    <name type="scientific">Desulfocucumis palustris</name>
    <dbReference type="NCBI Taxonomy" id="1898651"/>
    <lineage>
        <taxon>Bacteria</taxon>
        <taxon>Bacillati</taxon>
        <taxon>Bacillota</taxon>
        <taxon>Clostridia</taxon>
        <taxon>Eubacteriales</taxon>
        <taxon>Desulfocucumaceae</taxon>
        <taxon>Desulfocucumis</taxon>
    </lineage>
</organism>
<keyword evidence="3" id="KW-1185">Reference proteome</keyword>
<dbReference type="EMBL" id="BFAV01000045">
    <property type="protein sequence ID" value="GBF32620.1"/>
    <property type="molecule type" value="Genomic_DNA"/>
</dbReference>
<gene>
    <name evidence="2" type="ORF">DCCM_0816</name>
</gene>
<accession>A0A2L2X9B2</accession>
<keyword evidence="1" id="KW-1133">Transmembrane helix</keyword>
<sequence length="49" mass="5604">MKKNKKAAISRFAGKNPRGVLFFLAWYVNCLTIGYKLILRGDNNESEKV</sequence>
<dbReference type="AlphaFoldDB" id="A0A2L2X9B2"/>
<proteinExistence type="predicted"/>
<evidence type="ECO:0000313" key="3">
    <source>
        <dbReference type="Proteomes" id="UP000239549"/>
    </source>
</evidence>
<protein>
    <submittedName>
        <fullName evidence="2">Uncharacterized protein</fullName>
    </submittedName>
</protein>
<name>A0A2L2X9B2_9FIRM</name>
<evidence type="ECO:0000313" key="2">
    <source>
        <dbReference type="EMBL" id="GBF32620.1"/>
    </source>
</evidence>
<keyword evidence="1" id="KW-0472">Membrane</keyword>
<comment type="caution">
    <text evidence="2">The sequence shown here is derived from an EMBL/GenBank/DDBJ whole genome shotgun (WGS) entry which is preliminary data.</text>
</comment>
<feature type="transmembrane region" description="Helical" evidence="1">
    <location>
        <begin position="20"/>
        <end position="39"/>
    </location>
</feature>
<keyword evidence="1" id="KW-0812">Transmembrane</keyword>